<name>A0A6P1BB77_9BRAD</name>
<organism evidence="2 3">
    <name type="scientific">Bradyrhizobium uaiense</name>
    <dbReference type="NCBI Taxonomy" id="2594946"/>
    <lineage>
        <taxon>Bacteria</taxon>
        <taxon>Pseudomonadati</taxon>
        <taxon>Pseudomonadota</taxon>
        <taxon>Alphaproteobacteria</taxon>
        <taxon>Hyphomicrobiales</taxon>
        <taxon>Nitrobacteraceae</taxon>
        <taxon>Bradyrhizobium</taxon>
    </lineage>
</organism>
<dbReference type="EMBL" id="VKHP01000018">
    <property type="protein sequence ID" value="NEU95667.1"/>
    <property type="molecule type" value="Genomic_DNA"/>
</dbReference>
<protein>
    <submittedName>
        <fullName evidence="2">Uncharacterized protein</fullName>
    </submittedName>
</protein>
<sequence length="250" mass="27060">MTHQILKSALAPPPVTFDQVKQAFGNLVDTFIHEMQTWHDHDVQVKALQPMRPEPKPSDHADAEDPASAFWRDFAAWQTEKRGRHEPYPAPLAHPDIAASIKAITGADGSVTYVPDFEIVNDDPTPAQIFAAKKALLLNAVHHAEQEALKQTQLPLGKRRLADLREVDIRGADPRTIGAADQQHLADQESRRAKVDAIVRAAAQVTSDIEDLTTDNVDTFTIPIFATAAPASAPGRPEAGAECVTGGAAP</sequence>
<reference evidence="2 3" key="1">
    <citation type="journal article" date="2020" name="Arch. Microbiol.">
        <title>Bradyrhizobium uaiense sp. nov., a new highly efficient cowpea symbiont.</title>
        <authorList>
            <person name="Cabral Michel D."/>
            <person name="Azarias Guimaraes A."/>
            <person name="Martins da Costa E."/>
            <person name="Soares de Carvalho T."/>
            <person name="Balsanelli E."/>
            <person name="Willems A."/>
            <person name="Maltempi de Souza E."/>
            <person name="de Souza Moreira F.M."/>
        </authorList>
    </citation>
    <scope>NUCLEOTIDE SEQUENCE [LARGE SCALE GENOMIC DNA]</scope>
    <source>
        <strain evidence="2 3">UFLA 03-164</strain>
    </source>
</reference>
<keyword evidence="3" id="KW-1185">Reference proteome</keyword>
<comment type="caution">
    <text evidence="2">The sequence shown here is derived from an EMBL/GenBank/DDBJ whole genome shotgun (WGS) entry which is preliminary data.</text>
</comment>
<evidence type="ECO:0000313" key="3">
    <source>
        <dbReference type="Proteomes" id="UP000468531"/>
    </source>
</evidence>
<dbReference type="Proteomes" id="UP000468531">
    <property type="component" value="Unassembled WGS sequence"/>
</dbReference>
<evidence type="ECO:0000313" key="2">
    <source>
        <dbReference type="EMBL" id="NEU95667.1"/>
    </source>
</evidence>
<evidence type="ECO:0000256" key="1">
    <source>
        <dbReference type="SAM" id="MobiDB-lite"/>
    </source>
</evidence>
<proteinExistence type="predicted"/>
<feature type="region of interest" description="Disordered" evidence="1">
    <location>
        <begin position="230"/>
        <end position="250"/>
    </location>
</feature>
<gene>
    <name evidence="2" type="ORF">FNJ47_07450</name>
</gene>
<dbReference type="RefSeq" id="WP_163152116.1">
    <property type="nucleotide sequence ID" value="NZ_VKHP01000018.1"/>
</dbReference>
<dbReference type="AlphaFoldDB" id="A0A6P1BB77"/>
<accession>A0A6P1BB77</accession>